<feature type="domain" description="DUF6594" evidence="2">
    <location>
        <begin position="11"/>
        <end position="258"/>
    </location>
</feature>
<dbReference type="OMA" id="RKVYYDS"/>
<keyword evidence="1" id="KW-0472">Membrane</keyword>
<dbReference type="AlphaFoldDB" id="U1HX07"/>
<keyword evidence="1" id="KW-0812">Transmembrane</keyword>
<dbReference type="OrthoDB" id="3533814at2759"/>
<sequence length="258" mass="30306">MTTPLRRITGYEKIALTMSKHDDLSIFRRFDILNAQNLLYLQAELHILEWEFQEQLAKDLTSTEGERKYYAFDWKTLDRVYQENQAILLYAETKQLQKPQRSRWSVLENILYRYIEPSDRLLGLEQNIWQEDRLRDDFVSLHPHPPQDLITRWLLRYLHKPYHRLIGKRNKTPDDPDRRASSPYEYDSNHLQYPVFVLTMVLSSLLPVVAIVILINVQSMGGRLGTLACFTAGFSLLLSLIIPDRLTKRVEIFAATAA</sequence>
<dbReference type="PANTHER" id="PTHR34502:SF5">
    <property type="entry name" value="DUF6594 DOMAIN-CONTAINING PROTEIN"/>
    <property type="match status" value="1"/>
</dbReference>
<feature type="transmembrane region" description="Helical" evidence="1">
    <location>
        <begin position="224"/>
        <end position="242"/>
    </location>
</feature>
<keyword evidence="4" id="KW-1185">Reference proteome</keyword>
<gene>
    <name evidence="3" type="ORF">EPUS_05377</name>
</gene>
<organism evidence="3 4">
    <name type="scientific">Endocarpon pusillum (strain Z07020 / HMAS-L-300199)</name>
    <name type="common">Lichen-forming fungus</name>
    <dbReference type="NCBI Taxonomy" id="1263415"/>
    <lineage>
        <taxon>Eukaryota</taxon>
        <taxon>Fungi</taxon>
        <taxon>Dikarya</taxon>
        <taxon>Ascomycota</taxon>
        <taxon>Pezizomycotina</taxon>
        <taxon>Eurotiomycetes</taxon>
        <taxon>Chaetothyriomycetidae</taxon>
        <taxon>Verrucariales</taxon>
        <taxon>Verrucariaceae</taxon>
        <taxon>Endocarpon</taxon>
    </lineage>
</organism>
<dbReference type="InterPro" id="IPR046529">
    <property type="entry name" value="DUF6594"/>
</dbReference>
<evidence type="ECO:0000256" key="1">
    <source>
        <dbReference type="SAM" id="Phobius"/>
    </source>
</evidence>
<dbReference type="RefSeq" id="XP_007800424.1">
    <property type="nucleotide sequence ID" value="XM_007802233.1"/>
</dbReference>
<dbReference type="Proteomes" id="UP000019373">
    <property type="component" value="Unassembled WGS sequence"/>
</dbReference>
<dbReference type="HOGENOM" id="CLU_051118_2_2_1"/>
<reference evidence="4" key="1">
    <citation type="journal article" date="2014" name="BMC Genomics">
        <title>Genome characteristics reveal the impact of lichenization on lichen-forming fungus Endocarpon pusillum Hedwig (Verrucariales, Ascomycota).</title>
        <authorList>
            <person name="Wang Y.-Y."/>
            <person name="Liu B."/>
            <person name="Zhang X.-Y."/>
            <person name="Zhou Q.-M."/>
            <person name="Zhang T."/>
            <person name="Li H."/>
            <person name="Yu Y.-F."/>
            <person name="Zhang X.-L."/>
            <person name="Hao X.-Y."/>
            <person name="Wang M."/>
            <person name="Wang L."/>
            <person name="Wei J.-C."/>
        </authorList>
    </citation>
    <scope>NUCLEOTIDE SEQUENCE [LARGE SCALE GENOMIC DNA]</scope>
    <source>
        <strain evidence="4">Z07020 / HMAS-L-300199</strain>
    </source>
</reference>
<evidence type="ECO:0000313" key="3">
    <source>
        <dbReference type="EMBL" id="ERF73954.1"/>
    </source>
</evidence>
<evidence type="ECO:0000313" key="4">
    <source>
        <dbReference type="Proteomes" id="UP000019373"/>
    </source>
</evidence>
<protein>
    <recommendedName>
        <fullName evidence="2">DUF6594 domain-containing protein</fullName>
    </recommendedName>
</protein>
<name>U1HX07_ENDPU</name>
<keyword evidence="1" id="KW-1133">Transmembrane helix</keyword>
<dbReference type="PANTHER" id="PTHR34502">
    <property type="entry name" value="DUF6594 DOMAIN-CONTAINING PROTEIN-RELATED"/>
    <property type="match status" value="1"/>
</dbReference>
<proteinExistence type="predicted"/>
<dbReference type="GeneID" id="19240330"/>
<accession>U1HX07</accession>
<feature type="transmembrane region" description="Helical" evidence="1">
    <location>
        <begin position="193"/>
        <end position="217"/>
    </location>
</feature>
<evidence type="ECO:0000259" key="2">
    <source>
        <dbReference type="Pfam" id="PF20237"/>
    </source>
</evidence>
<dbReference type="EMBL" id="KE720913">
    <property type="protein sequence ID" value="ERF73954.1"/>
    <property type="molecule type" value="Genomic_DNA"/>
</dbReference>
<dbReference type="eggNOG" id="ENOG502SQ2Y">
    <property type="taxonomic scope" value="Eukaryota"/>
</dbReference>
<dbReference type="Pfam" id="PF20237">
    <property type="entry name" value="DUF6594"/>
    <property type="match status" value="1"/>
</dbReference>